<evidence type="ECO:0000313" key="2">
    <source>
        <dbReference type="Proteomes" id="UP000326570"/>
    </source>
</evidence>
<dbReference type="RefSeq" id="WP_150903329.1">
    <property type="nucleotide sequence ID" value="NZ_VTWT01000003.1"/>
</dbReference>
<dbReference type="EMBL" id="VTWT01000003">
    <property type="protein sequence ID" value="KAA9340257.1"/>
    <property type="molecule type" value="Genomic_DNA"/>
</dbReference>
<dbReference type="AlphaFoldDB" id="A0A5N1J2I4"/>
<organism evidence="1 2">
    <name type="scientific">Adhaeribacter soli</name>
    <dbReference type="NCBI Taxonomy" id="2607655"/>
    <lineage>
        <taxon>Bacteria</taxon>
        <taxon>Pseudomonadati</taxon>
        <taxon>Bacteroidota</taxon>
        <taxon>Cytophagia</taxon>
        <taxon>Cytophagales</taxon>
        <taxon>Hymenobacteraceae</taxon>
        <taxon>Adhaeribacter</taxon>
    </lineage>
</organism>
<proteinExistence type="predicted"/>
<comment type="caution">
    <text evidence="1">The sequence shown here is derived from an EMBL/GenBank/DDBJ whole genome shotgun (WGS) entry which is preliminary data.</text>
</comment>
<dbReference type="Proteomes" id="UP000326570">
    <property type="component" value="Unassembled WGS sequence"/>
</dbReference>
<accession>A0A5N1J2I4</accession>
<keyword evidence="2" id="KW-1185">Reference proteome</keyword>
<name>A0A5N1J2I4_9BACT</name>
<sequence>MNLEEDEYLTIQLVHFGNSEEGKERYYFMEMSSLQATTLLEAEFEIEKIEIEAYDQQDNYLTDSQIIDFKKLAHFNDFFLNHPDYYIHNLDLVLENGIEIGSHDDGEVTLAIIKDSNQIENVKKILKKFNLKESLIAEMRNKPNHYLGIDSAGNVVADYSTFDEYLEQSKK</sequence>
<evidence type="ECO:0000313" key="1">
    <source>
        <dbReference type="EMBL" id="KAA9340257.1"/>
    </source>
</evidence>
<reference evidence="1 2" key="1">
    <citation type="submission" date="2019-09" db="EMBL/GenBank/DDBJ databases">
        <title>Genome sequence of Adhaeribacter sp. M2.</title>
        <authorList>
            <person name="Srinivasan S."/>
        </authorList>
    </citation>
    <scope>NUCLEOTIDE SEQUENCE [LARGE SCALE GENOMIC DNA]</scope>
    <source>
        <strain evidence="1 2">M2</strain>
    </source>
</reference>
<gene>
    <name evidence="1" type="ORF">F0P94_07885</name>
</gene>
<protein>
    <submittedName>
        <fullName evidence="1">Uncharacterized protein</fullName>
    </submittedName>
</protein>